<sequence length="65" mass="7252">MAAGTRLWPCYGDLEHWGTSRTPPLFVGRKAAEGGQTFQEVGSLSRERFNTLLRKTDANVVSKKQ</sequence>
<dbReference type="AlphaFoldDB" id="A0AA40FM95"/>
<dbReference type="Proteomes" id="UP001177670">
    <property type="component" value="Unassembled WGS sequence"/>
</dbReference>
<evidence type="ECO:0000313" key="1">
    <source>
        <dbReference type="EMBL" id="KAK1121257.1"/>
    </source>
</evidence>
<reference evidence="1" key="1">
    <citation type="submission" date="2021-10" db="EMBL/GenBank/DDBJ databases">
        <title>Melipona bicolor Genome sequencing and assembly.</title>
        <authorList>
            <person name="Araujo N.S."/>
            <person name="Arias M.C."/>
        </authorList>
    </citation>
    <scope>NUCLEOTIDE SEQUENCE</scope>
    <source>
        <strain evidence="1">USP_2M_L1-L4_2017</strain>
        <tissue evidence="1">Whole body</tissue>
    </source>
</reference>
<proteinExistence type="predicted"/>
<protein>
    <submittedName>
        <fullName evidence="1">Uncharacterized protein</fullName>
    </submittedName>
</protein>
<gene>
    <name evidence="1" type="ORF">K0M31_010564</name>
</gene>
<evidence type="ECO:0000313" key="2">
    <source>
        <dbReference type="Proteomes" id="UP001177670"/>
    </source>
</evidence>
<organism evidence="1 2">
    <name type="scientific">Melipona bicolor</name>
    <dbReference type="NCBI Taxonomy" id="60889"/>
    <lineage>
        <taxon>Eukaryota</taxon>
        <taxon>Metazoa</taxon>
        <taxon>Ecdysozoa</taxon>
        <taxon>Arthropoda</taxon>
        <taxon>Hexapoda</taxon>
        <taxon>Insecta</taxon>
        <taxon>Pterygota</taxon>
        <taxon>Neoptera</taxon>
        <taxon>Endopterygota</taxon>
        <taxon>Hymenoptera</taxon>
        <taxon>Apocrita</taxon>
        <taxon>Aculeata</taxon>
        <taxon>Apoidea</taxon>
        <taxon>Anthophila</taxon>
        <taxon>Apidae</taxon>
        <taxon>Melipona</taxon>
    </lineage>
</organism>
<comment type="caution">
    <text evidence="1">The sequence shown here is derived from an EMBL/GenBank/DDBJ whole genome shotgun (WGS) entry which is preliminary data.</text>
</comment>
<keyword evidence="2" id="KW-1185">Reference proteome</keyword>
<dbReference type="EMBL" id="JAHYIQ010000027">
    <property type="protein sequence ID" value="KAK1121257.1"/>
    <property type="molecule type" value="Genomic_DNA"/>
</dbReference>
<name>A0AA40FM95_9HYME</name>
<accession>A0AA40FM95</accession>